<evidence type="ECO:0000313" key="3">
    <source>
        <dbReference type="EMBL" id="QKS59229.1"/>
    </source>
</evidence>
<keyword evidence="3" id="KW-0378">Hydrolase</keyword>
<dbReference type="OrthoDB" id="9773047at2"/>
<dbReference type="PANTHER" id="PTHR43283">
    <property type="entry name" value="BETA-LACTAMASE-RELATED"/>
    <property type="match status" value="1"/>
</dbReference>
<dbReference type="Pfam" id="PF00144">
    <property type="entry name" value="Beta-lactamase"/>
    <property type="match status" value="1"/>
</dbReference>
<reference evidence="3 5" key="2">
    <citation type="submission" date="2020-06" db="EMBL/GenBank/DDBJ databases">
        <title>Complete genome of Paenibacillus barcinonensis KACC11450.</title>
        <authorList>
            <person name="Kim M."/>
            <person name="Park Y.-J."/>
            <person name="Shin J.-H."/>
        </authorList>
    </citation>
    <scope>NUCLEOTIDE SEQUENCE [LARGE SCALE GENOMIC DNA]</scope>
    <source>
        <strain evidence="3 5">KACC11450</strain>
    </source>
</reference>
<dbReference type="GO" id="GO:0016787">
    <property type="term" value="F:hydrolase activity"/>
    <property type="evidence" value="ECO:0007669"/>
    <property type="project" value="UniProtKB-KW"/>
</dbReference>
<protein>
    <submittedName>
        <fullName evidence="2">CubicO group peptidase (Beta-lactamase class C family)</fullName>
    </submittedName>
    <submittedName>
        <fullName evidence="3">Serine hydrolase</fullName>
    </submittedName>
</protein>
<evidence type="ECO:0000313" key="4">
    <source>
        <dbReference type="Proteomes" id="UP000247790"/>
    </source>
</evidence>
<organism evidence="2 4">
    <name type="scientific">Paenibacillus barcinonensis</name>
    <dbReference type="NCBI Taxonomy" id="198119"/>
    <lineage>
        <taxon>Bacteria</taxon>
        <taxon>Bacillati</taxon>
        <taxon>Bacillota</taxon>
        <taxon>Bacilli</taxon>
        <taxon>Bacillales</taxon>
        <taxon>Paenibacillaceae</taxon>
        <taxon>Paenibacillus</taxon>
    </lineage>
</organism>
<proteinExistence type="predicted"/>
<dbReference type="InterPro" id="IPR012338">
    <property type="entry name" value="Beta-lactam/transpept-like"/>
</dbReference>
<dbReference type="PANTHER" id="PTHR43283:SF7">
    <property type="entry name" value="BETA-LACTAMASE-RELATED DOMAIN-CONTAINING PROTEIN"/>
    <property type="match status" value="1"/>
</dbReference>
<dbReference type="SUPFAM" id="SSF56601">
    <property type="entry name" value="beta-lactamase/transpeptidase-like"/>
    <property type="match status" value="1"/>
</dbReference>
<reference evidence="2 4" key="1">
    <citation type="submission" date="2018-06" db="EMBL/GenBank/DDBJ databases">
        <title>Genomic Encyclopedia of Type Strains, Phase III (KMG-III): the genomes of soil and plant-associated and newly described type strains.</title>
        <authorList>
            <person name="Whitman W."/>
        </authorList>
    </citation>
    <scope>NUCLEOTIDE SEQUENCE [LARGE SCALE GENOMIC DNA]</scope>
    <source>
        <strain evidence="2 4">CECT 7022</strain>
    </source>
</reference>
<dbReference type="AlphaFoldDB" id="A0A2V4VYL0"/>
<evidence type="ECO:0000313" key="2">
    <source>
        <dbReference type="EMBL" id="PYE52624.1"/>
    </source>
</evidence>
<dbReference type="RefSeq" id="WP_110893898.1">
    <property type="nucleotide sequence ID" value="NZ_CP054614.1"/>
</dbReference>
<dbReference type="InterPro" id="IPR001466">
    <property type="entry name" value="Beta-lactam-related"/>
</dbReference>
<dbReference type="EMBL" id="QJSW01000001">
    <property type="protein sequence ID" value="PYE52624.1"/>
    <property type="molecule type" value="Genomic_DNA"/>
</dbReference>
<dbReference type="InterPro" id="IPR050789">
    <property type="entry name" value="Diverse_Enzym_Activities"/>
</dbReference>
<dbReference type="Proteomes" id="UP000247790">
    <property type="component" value="Unassembled WGS sequence"/>
</dbReference>
<gene>
    <name evidence="2" type="ORF">DFQ00_101562</name>
    <name evidence="3" type="ORF">HUB98_25530</name>
</gene>
<evidence type="ECO:0000259" key="1">
    <source>
        <dbReference type="Pfam" id="PF00144"/>
    </source>
</evidence>
<dbReference type="EMBL" id="CP054614">
    <property type="protein sequence ID" value="QKS59229.1"/>
    <property type="molecule type" value="Genomic_DNA"/>
</dbReference>
<keyword evidence="5" id="KW-1185">Reference proteome</keyword>
<name>A0A2V4VYL0_PAEBA</name>
<dbReference type="Gene3D" id="3.40.710.10">
    <property type="entry name" value="DD-peptidase/beta-lactamase superfamily"/>
    <property type="match status" value="1"/>
</dbReference>
<accession>A0A2V4VYL0</accession>
<sequence>MSEQLKGFISTITTQQLQVHSVRVLQHGQLLDEWHQSTDRRRVQHSVSKSFTSMAVGLAVQEDLIHLDAKLGDYFPYDQAQSSSSQLPSPREITLRDLLRMSSGHDSPPLWADERASLQEKDWAKHYMSLSLDRMPGTHFTYSSGDTFMISSMLQEAIGQTVKDYLIPRLFEPLGMQHIVWETSPLGVTLGCAGLWLTTEELSRFGQFLLQEGCWNNQQLVPAEWIRAATAKQMDTQGNGSGDWGQGYGYQFWRCTHDAYRADGAFGQFCIVLPSENAVISINSEEENMQGILNAVWTQILPIFN</sequence>
<evidence type="ECO:0000313" key="5">
    <source>
        <dbReference type="Proteomes" id="UP000509327"/>
    </source>
</evidence>
<feature type="domain" description="Beta-lactamase-related" evidence="1">
    <location>
        <begin position="23"/>
        <end position="284"/>
    </location>
</feature>
<dbReference type="Proteomes" id="UP000509327">
    <property type="component" value="Chromosome"/>
</dbReference>